<proteinExistence type="predicted"/>
<evidence type="ECO:0000313" key="9">
    <source>
        <dbReference type="EMBL" id="PIN16071.1"/>
    </source>
</evidence>
<evidence type="ECO:0000259" key="7">
    <source>
        <dbReference type="PROSITE" id="PS51293"/>
    </source>
</evidence>
<dbReference type="InterPro" id="IPR009057">
    <property type="entry name" value="Homeodomain-like_sf"/>
</dbReference>
<evidence type="ECO:0000256" key="1">
    <source>
        <dbReference type="ARBA" id="ARBA00004123"/>
    </source>
</evidence>
<evidence type="ECO:0000256" key="6">
    <source>
        <dbReference type="SAM" id="MobiDB-lite"/>
    </source>
</evidence>
<feature type="region of interest" description="Disordered" evidence="6">
    <location>
        <begin position="44"/>
        <end position="93"/>
    </location>
</feature>
<dbReference type="GO" id="GO:0003677">
    <property type="term" value="F:DNA binding"/>
    <property type="evidence" value="ECO:0007669"/>
    <property type="project" value="UniProtKB-KW"/>
</dbReference>
<dbReference type="AlphaFoldDB" id="A0A2G9HEX5"/>
<evidence type="ECO:0000256" key="3">
    <source>
        <dbReference type="ARBA" id="ARBA00023125"/>
    </source>
</evidence>
<dbReference type="OrthoDB" id="118550at2759"/>
<feature type="domain" description="SANT" evidence="7">
    <location>
        <begin position="91"/>
        <end position="144"/>
    </location>
</feature>
<dbReference type="EMBL" id="NKXS01001960">
    <property type="protein sequence ID" value="PIN16071.1"/>
    <property type="molecule type" value="Genomic_DNA"/>
</dbReference>
<dbReference type="CDD" id="cd00167">
    <property type="entry name" value="SANT"/>
    <property type="match status" value="1"/>
</dbReference>
<organism evidence="9 10">
    <name type="scientific">Handroanthus impetiginosus</name>
    <dbReference type="NCBI Taxonomy" id="429701"/>
    <lineage>
        <taxon>Eukaryota</taxon>
        <taxon>Viridiplantae</taxon>
        <taxon>Streptophyta</taxon>
        <taxon>Embryophyta</taxon>
        <taxon>Tracheophyta</taxon>
        <taxon>Spermatophyta</taxon>
        <taxon>Magnoliopsida</taxon>
        <taxon>eudicotyledons</taxon>
        <taxon>Gunneridae</taxon>
        <taxon>Pentapetalae</taxon>
        <taxon>asterids</taxon>
        <taxon>lamiids</taxon>
        <taxon>Lamiales</taxon>
        <taxon>Bignoniaceae</taxon>
        <taxon>Crescentiina</taxon>
        <taxon>Tabebuia alliance</taxon>
        <taxon>Handroanthus</taxon>
    </lineage>
</organism>
<dbReference type="GO" id="GO:0009739">
    <property type="term" value="P:response to gibberellin"/>
    <property type="evidence" value="ECO:0007669"/>
    <property type="project" value="TreeGrafter"/>
</dbReference>
<dbReference type="GO" id="GO:0009751">
    <property type="term" value="P:response to salicylic acid"/>
    <property type="evidence" value="ECO:0007669"/>
    <property type="project" value="TreeGrafter"/>
</dbReference>
<dbReference type="SMART" id="SM00717">
    <property type="entry name" value="SANT"/>
    <property type="match status" value="1"/>
</dbReference>
<evidence type="ECO:0000256" key="4">
    <source>
        <dbReference type="ARBA" id="ARBA00023163"/>
    </source>
</evidence>
<dbReference type="PROSITE" id="PS51294">
    <property type="entry name" value="HTH_MYB"/>
    <property type="match status" value="1"/>
</dbReference>
<keyword evidence="5" id="KW-0539">Nucleus</keyword>
<feature type="compositionally biased region" description="Basic and acidic residues" evidence="6">
    <location>
        <begin position="81"/>
        <end position="90"/>
    </location>
</feature>
<dbReference type="InterPro" id="IPR052245">
    <property type="entry name" value="Plant_Stress_Dev_TF"/>
</dbReference>
<comment type="caution">
    <text evidence="9">The sequence shown here is derived from an EMBL/GenBank/DDBJ whole genome shotgun (WGS) entry which is preliminary data.</text>
</comment>
<dbReference type="Pfam" id="PF00249">
    <property type="entry name" value="Myb_DNA-binding"/>
    <property type="match status" value="1"/>
</dbReference>
<dbReference type="PROSITE" id="PS51293">
    <property type="entry name" value="SANT"/>
    <property type="match status" value="1"/>
</dbReference>
<reference evidence="10" key="1">
    <citation type="journal article" date="2018" name="Gigascience">
        <title>Genome assembly of the Pink Ipe (Handroanthus impetiginosus, Bignoniaceae), a highly valued, ecologically keystone Neotropical timber forest tree.</title>
        <authorList>
            <person name="Silva-Junior O.B."/>
            <person name="Grattapaglia D."/>
            <person name="Novaes E."/>
            <person name="Collevatti R.G."/>
        </authorList>
    </citation>
    <scope>NUCLEOTIDE SEQUENCE [LARGE SCALE GENOMIC DNA]</scope>
    <source>
        <strain evidence="10">cv. UFG-1</strain>
    </source>
</reference>
<evidence type="ECO:0000259" key="8">
    <source>
        <dbReference type="PROSITE" id="PS51294"/>
    </source>
</evidence>
<dbReference type="GO" id="GO:0005634">
    <property type="term" value="C:nucleus"/>
    <property type="evidence" value="ECO:0007669"/>
    <property type="project" value="UniProtKB-SubCell"/>
</dbReference>
<comment type="subcellular location">
    <subcellularLocation>
        <location evidence="1">Nucleus</location>
    </subcellularLocation>
</comment>
<keyword evidence="3" id="KW-0238">DNA-binding</keyword>
<dbReference type="SUPFAM" id="SSF46689">
    <property type="entry name" value="Homeodomain-like"/>
    <property type="match status" value="1"/>
</dbReference>
<evidence type="ECO:0000256" key="2">
    <source>
        <dbReference type="ARBA" id="ARBA00023015"/>
    </source>
</evidence>
<sequence length="214" mass="24158">MESRYSLLEEGLFSELPSLHSEIESKCTSGENLNLLENCLAGTNQPSPIPADSNHDSIDGKERENDQIEKTKNTGSPSQVIEKRNNEGQRQRGVPWTKAEHWRFLIGLDKFGRGDWKSISMHCVGTKTPTQVASHAQKYFERETNQILLHRRRRSIHDIRTVNPTTAFTPSLPQMGHGDPNLSGTPTVYQIFNGEIHVHQNPDFNLPMNPIAHA</sequence>
<dbReference type="GO" id="GO:0006355">
    <property type="term" value="P:regulation of DNA-templated transcription"/>
    <property type="evidence" value="ECO:0007669"/>
    <property type="project" value="UniProtKB-ARBA"/>
</dbReference>
<dbReference type="InterPro" id="IPR001005">
    <property type="entry name" value="SANT/Myb"/>
</dbReference>
<dbReference type="Gene3D" id="1.10.10.60">
    <property type="entry name" value="Homeodomain-like"/>
    <property type="match status" value="1"/>
</dbReference>
<feature type="compositionally biased region" description="Basic and acidic residues" evidence="6">
    <location>
        <begin position="53"/>
        <end position="72"/>
    </location>
</feature>
<keyword evidence="4" id="KW-0804">Transcription</keyword>
<feature type="domain" description="HTH myb-type" evidence="8">
    <location>
        <begin position="88"/>
        <end position="144"/>
    </location>
</feature>
<dbReference type="PANTHER" id="PTHR44191:SF81">
    <property type="entry name" value="DUPLICATED HOMEODOMAIN-LIKE SUPERFAMILY PROTEIN"/>
    <property type="match status" value="1"/>
</dbReference>
<protein>
    <submittedName>
        <fullName evidence="9">Uncharacterized protein</fullName>
    </submittedName>
</protein>
<dbReference type="InterPro" id="IPR006447">
    <property type="entry name" value="Myb_dom_plants"/>
</dbReference>
<gene>
    <name evidence="9" type="ORF">CDL12_11280</name>
</gene>
<dbReference type="Proteomes" id="UP000231279">
    <property type="component" value="Unassembled WGS sequence"/>
</dbReference>
<dbReference type="InterPro" id="IPR017930">
    <property type="entry name" value="Myb_dom"/>
</dbReference>
<dbReference type="PANTHER" id="PTHR44191">
    <property type="entry name" value="TRANSCRIPTION FACTOR KUA1"/>
    <property type="match status" value="1"/>
</dbReference>
<evidence type="ECO:0000256" key="5">
    <source>
        <dbReference type="ARBA" id="ARBA00023242"/>
    </source>
</evidence>
<dbReference type="FunFam" id="1.10.10.60:FF:000009">
    <property type="entry name" value="transcription factor MYB1R1"/>
    <property type="match status" value="1"/>
</dbReference>
<dbReference type="InterPro" id="IPR017884">
    <property type="entry name" value="SANT_dom"/>
</dbReference>
<dbReference type="STRING" id="429701.A0A2G9HEX5"/>
<name>A0A2G9HEX5_9LAMI</name>
<keyword evidence="2" id="KW-0805">Transcription regulation</keyword>
<evidence type="ECO:0000313" key="10">
    <source>
        <dbReference type="Proteomes" id="UP000231279"/>
    </source>
</evidence>
<accession>A0A2G9HEX5</accession>
<keyword evidence="10" id="KW-1185">Reference proteome</keyword>
<dbReference type="NCBIfam" id="TIGR01557">
    <property type="entry name" value="myb_SHAQKYF"/>
    <property type="match status" value="1"/>
</dbReference>